<organism evidence="2 3">
    <name type="scientific">Dreissena polymorpha</name>
    <name type="common">Zebra mussel</name>
    <name type="synonym">Mytilus polymorpha</name>
    <dbReference type="NCBI Taxonomy" id="45954"/>
    <lineage>
        <taxon>Eukaryota</taxon>
        <taxon>Metazoa</taxon>
        <taxon>Spiralia</taxon>
        <taxon>Lophotrochozoa</taxon>
        <taxon>Mollusca</taxon>
        <taxon>Bivalvia</taxon>
        <taxon>Autobranchia</taxon>
        <taxon>Heteroconchia</taxon>
        <taxon>Euheterodonta</taxon>
        <taxon>Imparidentia</taxon>
        <taxon>Neoheterodontei</taxon>
        <taxon>Myida</taxon>
        <taxon>Dreissenoidea</taxon>
        <taxon>Dreissenidae</taxon>
        <taxon>Dreissena</taxon>
    </lineage>
</organism>
<reference evidence="2" key="2">
    <citation type="submission" date="2020-11" db="EMBL/GenBank/DDBJ databases">
        <authorList>
            <person name="McCartney M.A."/>
            <person name="Auch B."/>
            <person name="Kono T."/>
            <person name="Mallez S."/>
            <person name="Becker A."/>
            <person name="Gohl D.M."/>
            <person name="Silverstein K.A.T."/>
            <person name="Koren S."/>
            <person name="Bechman K.B."/>
            <person name="Herman A."/>
            <person name="Abrahante J.E."/>
            <person name="Garbe J."/>
        </authorList>
    </citation>
    <scope>NUCLEOTIDE SEQUENCE</scope>
    <source>
        <strain evidence="2">Duluth1</strain>
        <tissue evidence="2">Whole animal</tissue>
    </source>
</reference>
<proteinExistence type="predicted"/>
<dbReference type="Proteomes" id="UP000828390">
    <property type="component" value="Unassembled WGS sequence"/>
</dbReference>
<keyword evidence="1" id="KW-0732">Signal</keyword>
<feature type="signal peptide" evidence="1">
    <location>
        <begin position="1"/>
        <end position="17"/>
    </location>
</feature>
<name>A0A9D4LVM4_DREPO</name>
<sequence>MYSLYLCVCLDFIMAVADFFVKGLPSKETASTHPPHPTDEKKGELSMLYFGLKGYVKI</sequence>
<feature type="chain" id="PRO_5038823623" evidence="1">
    <location>
        <begin position="18"/>
        <end position="58"/>
    </location>
</feature>
<accession>A0A9D4LVM4</accession>
<reference evidence="2" key="1">
    <citation type="journal article" date="2019" name="bioRxiv">
        <title>The Genome of the Zebra Mussel, Dreissena polymorpha: A Resource for Invasive Species Research.</title>
        <authorList>
            <person name="McCartney M.A."/>
            <person name="Auch B."/>
            <person name="Kono T."/>
            <person name="Mallez S."/>
            <person name="Zhang Y."/>
            <person name="Obille A."/>
            <person name="Becker A."/>
            <person name="Abrahante J.E."/>
            <person name="Garbe J."/>
            <person name="Badalamenti J.P."/>
            <person name="Herman A."/>
            <person name="Mangelson H."/>
            <person name="Liachko I."/>
            <person name="Sullivan S."/>
            <person name="Sone E.D."/>
            <person name="Koren S."/>
            <person name="Silverstein K.A.T."/>
            <person name="Beckman K.B."/>
            <person name="Gohl D.M."/>
        </authorList>
    </citation>
    <scope>NUCLEOTIDE SEQUENCE</scope>
    <source>
        <strain evidence="2">Duluth1</strain>
        <tissue evidence="2">Whole animal</tissue>
    </source>
</reference>
<comment type="caution">
    <text evidence="2">The sequence shown here is derived from an EMBL/GenBank/DDBJ whole genome shotgun (WGS) entry which is preliminary data.</text>
</comment>
<evidence type="ECO:0000313" key="2">
    <source>
        <dbReference type="EMBL" id="KAH3865925.1"/>
    </source>
</evidence>
<protein>
    <submittedName>
        <fullName evidence="2">Uncharacterized protein</fullName>
    </submittedName>
</protein>
<evidence type="ECO:0000313" key="3">
    <source>
        <dbReference type="Proteomes" id="UP000828390"/>
    </source>
</evidence>
<gene>
    <name evidence="2" type="ORF">DPMN_028972</name>
</gene>
<evidence type="ECO:0000256" key="1">
    <source>
        <dbReference type="SAM" id="SignalP"/>
    </source>
</evidence>
<keyword evidence="3" id="KW-1185">Reference proteome</keyword>
<dbReference type="AlphaFoldDB" id="A0A9D4LVM4"/>
<dbReference type="EMBL" id="JAIWYP010000002">
    <property type="protein sequence ID" value="KAH3865925.1"/>
    <property type="molecule type" value="Genomic_DNA"/>
</dbReference>